<dbReference type="PROSITE" id="PS50110">
    <property type="entry name" value="RESPONSE_REGULATORY"/>
    <property type="match status" value="1"/>
</dbReference>
<keyword evidence="6" id="KW-0804">Transcription</keyword>
<dbReference type="InterPro" id="IPR011006">
    <property type="entry name" value="CheY-like_superfamily"/>
</dbReference>
<keyword evidence="13" id="KW-1185">Reference proteome</keyword>
<feature type="domain" description="OmpR/PhoB-type" evidence="11">
    <location>
        <begin position="124"/>
        <end position="223"/>
    </location>
</feature>
<comment type="caution">
    <text evidence="12">The sequence shown here is derived from an EMBL/GenBank/DDBJ whole genome shotgun (WGS) entry which is preliminary data.</text>
</comment>
<evidence type="ECO:0000256" key="9">
    <source>
        <dbReference type="PROSITE-ProRule" id="PRU01091"/>
    </source>
</evidence>
<dbReference type="Gene3D" id="6.10.250.690">
    <property type="match status" value="1"/>
</dbReference>
<dbReference type="CDD" id="cd00383">
    <property type="entry name" value="trans_reg_C"/>
    <property type="match status" value="1"/>
</dbReference>
<evidence type="ECO:0000256" key="2">
    <source>
        <dbReference type="ARBA" id="ARBA00022553"/>
    </source>
</evidence>
<dbReference type="AlphaFoldDB" id="A0A415DYA3"/>
<keyword evidence="5 9" id="KW-0238">DNA-binding</keyword>
<dbReference type="SMART" id="SM00448">
    <property type="entry name" value="REC"/>
    <property type="match status" value="1"/>
</dbReference>
<dbReference type="Gene3D" id="3.40.50.2300">
    <property type="match status" value="1"/>
</dbReference>
<evidence type="ECO:0000256" key="1">
    <source>
        <dbReference type="ARBA" id="ARBA00018672"/>
    </source>
</evidence>
<gene>
    <name evidence="12" type="ORF">DW099_13295</name>
</gene>
<evidence type="ECO:0000256" key="5">
    <source>
        <dbReference type="ARBA" id="ARBA00023125"/>
    </source>
</evidence>
<evidence type="ECO:0000259" key="11">
    <source>
        <dbReference type="PROSITE" id="PS51755"/>
    </source>
</evidence>
<accession>A0A415DYA3</accession>
<feature type="modified residue" description="4-aspartylphosphate" evidence="8">
    <location>
        <position position="51"/>
    </location>
</feature>
<evidence type="ECO:0000313" key="12">
    <source>
        <dbReference type="EMBL" id="RHJ85817.1"/>
    </source>
</evidence>
<dbReference type="PANTHER" id="PTHR48111">
    <property type="entry name" value="REGULATOR OF RPOS"/>
    <property type="match status" value="1"/>
</dbReference>
<dbReference type="GO" id="GO:0005829">
    <property type="term" value="C:cytosol"/>
    <property type="evidence" value="ECO:0007669"/>
    <property type="project" value="TreeGrafter"/>
</dbReference>
<evidence type="ECO:0000256" key="4">
    <source>
        <dbReference type="ARBA" id="ARBA00023015"/>
    </source>
</evidence>
<dbReference type="RefSeq" id="WP_118336012.1">
    <property type="nucleotide sequence ID" value="NZ_AP025567.1"/>
</dbReference>
<dbReference type="InterPro" id="IPR036388">
    <property type="entry name" value="WH-like_DNA-bd_sf"/>
</dbReference>
<dbReference type="PANTHER" id="PTHR48111:SF22">
    <property type="entry name" value="REGULATOR OF RPOS"/>
    <property type="match status" value="1"/>
</dbReference>
<dbReference type="STRING" id="1776384.GCA_900086585_02099"/>
<dbReference type="InterPro" id="IPR001867">
    <property type="entry name" value="OmpR/PhoB-type_DNA-bd"/>
</dbReference>
<dbReference type="GO" id="GO:0000156">
    <property type="term" value="F:phosphorelay response regulator activity"/>
    <property type="evidence" value="ECO:0007669"/>
    <property type="project" value="TreeGrafter"/>
</dbReference>
<dbReference type="PROSITE" id="PS51755">
    <property type="entry name" value="OMPR_PHOB"/>
    <property type="match status" value="1"/>
</dbReference>
<name>A0A415DYA3_9FIRM</name>
<dbReference type="Pfam" id="PF00486">
    <property type="entry name" value="Trans_reg_C"/>
    <property type="match status" value="1"/>
</dbReference>
<proteinExistence type="predicted"/>
<dbReference type="EMBL" id="QRMS01000004">
    <property type="protein sequence ID" value="RHJ85817.1"/>
    <property type="molecule type" value="Genomic_DNA"/>
</dbReference>
<dbReference type="GO" id="GO:0006355">
    <property type="term" value="P:regulation of DNA-templated transcription"/>
    <property type="evidence" value="ECO:0007669"/>
    <property type="project" value="InterPro"/>
</dbReference>
<dbReference type="OrthoDB" id="9790442at2"/>
<evidence type="ECO:0000256" key="8">
    <source>
        <dbReference type="PROSITE-ProRule" id="PRU00169"/>
    </source>
</evidence>
<dbReference type="InterPro" id="IPR039420">
    <property type="entry name" value="WalR-like"/>
</dbReference>
<organism evidence="12 13">
    <name type="scientific">Emergencia timonensis</name>
    <dbReference type="NCBI Taxonomy" id="1776384"/>
    <lineage>
        <taxon>Bacteria</taxon>
        <taxon>Bacillati</taxon>
        <taxon>Bacillota</taxon>
        <taxon>Clostridia</taxon>
        <taxon>Peptostreptococcales</taxon>
        <taxon>Anaerovoracaceae</taxon>
        <taxon>Emergencia</taxon>
    </lineage>
</organism>
<keyword evidence="2 8" id="KW-0597">Phosphoprotein</keyword>
<dbReference type="Gene3D" id="1.10.10.10">
    <property type="entry name" value="Winged helix-like DNA-binding domain superfamily/Winged helix DNA-binding domain"/>
    <property type="match status" value="1"/>
</dbReference>
<comment type="function">
    <text evidence="7">May play the central regulatory role in sporulation. It may be an element of the effector pathway responsible for the activation of sporulation genes in response to nutritional stress. Spo0A may act in concert with spo0H (a sigma factor) to control the expression of some genes that are critical to the sporulation process.</text>
</comment>
<dbReference type="InterPro" id="IPR001789">
    <property type="entry name" value="Sig_transdc_resp-reg_receiver"/>
</dbReference>
<evidence type="ECO:0000313" key="13">
    <source>
        <dbReference type="Proteomes" id="UP000284841"/>
    </source>
</evidence>
<dbReference type="CDD" id="cd17624">
    <property type="entry name" value="REC_OmpR_PmrA-like"/>
    <property type="match status" value="1"/>
</dbReference>
<keyword evidence="3" id="KW-0902">Two-component regulatory system</keyword>
<dbReference type="GO" id="GO:0032993">
    <property type="term" value="C:protein-DNA complex"/>
    <property type="evidence" value="ECO:0007669"/>
    <property type="project" value="TreeGrafter"/>
</dbReference>
<dbReference type="FunFam" id="3.40.50.2300:FF:000002">
    <property type="entry name" value="DNA-binding response regulator PhoP"/>
    <property type="match status" value="1"/>
</dbReference>
<feature type="DNA-binding region" description="OmpR/PhoB-type" evidence="9">
    <location>
        <begin position="124"/>
        <end position="223"/>
    </location>
</feature>
<reference evidence="12 13" key="1">
    <citation type="submission" date="2018-08" db="EMBL/GenBank/DDBJ databases">
        <title>A genome reference for cultivated species of the human gut microbiota.</title>
        <authorList>
            <person name="Zou Y."/>
            <person name="Xue W."/>
            <person name="Luo G."/>
        </authorList>
    </citation>
    <scope>NUCLEOTIDE SEQUENCE [LARGE SCALE GENOMIC DNA]</scope>
    <source>
        <strain evidence="12 13">AM07-24</strain>
    </source>
</reference>
<evidence type="ECO:0000256" key="3">
    <source>
        <dbReference type="ARBA" id="ARBA00023012"/>
    </source>
</evidence>
<dbReference type="SUPFAM" id="SSF52172">
    <property type="entry name" value="CheY-like"/>
    <property type="match status" value="1"/>
</dbReference>
<evidence type="ECO:0000256" key="7">
    <source>
        <dbReference type="ARBA" id="ARBA00024867"/>
    </source>
</evidence>
<keyword evidence="4" id="KW-0805">Transcription regulation</keyword>
<dbReference type="Proteomes" id="UP000284841">
    <property type="component" value="Unassembled WGS sequence"/>
</dbReference>
<dbReference type="GO" id="GO:0000976">
    <property type="term" value="F:transcription cis-regulatory region binding"/>
    <property type="evidence" value="ECO:0007669"/>
    <property type="project" value="TreeGrafter"/>
</dbReference>
<dbReference type="SMART" id="SM00862">
    <property type="entry name" value="Trans_reg_C"/>
    <property type="match status" value="1"/>
</dbReference>
<evidence type="ECO:0000259" key="10">
    <source>
        <dbReference type="PROSITE" id="PS50110"/>
    </source>
</evidence>
<sequence length="228" mass="26034">MKILLVEDETILMKATAKGLRKSGYAVDCAADGAEALRQYVLNEYDLMILDLNLPKVDGMEVLRRIRQQDQELRILILSARDSVEDKIGGLDGGSNDYLTKPFDFLELEARIRNLLRRHFEQKSVQLRCGALRVNMADRSVFCKEQSAALTKKEYGILEYLLTHKGRILSAEEIIEHVWDSEADLFSNAFKFQIHSLKKKLEQAGLPEGYITNLRGQGYKLSEPEELK</sequence>
<protein>
    <recommendedName>
        <fullName evidence="1">Stage 0 sporulation protein A homolog</fullName>
    </recommendedName>
</protein>
<dbReference type="Pfam" id="PF00072">
    <property type="entry name" value="Response_reg"/>
    <property type="match status" value="1"/>
</dbReference>
<feature type="domain" description="Response regulatory" evidence="10">
    <location>
        <begin position="2"/>
        <end position="116"/>
    </location>
</feature>
<evidence type="ECO:0000256" key="6">
    <source>
        <dbReference type="ARBA" id="ARBA00023163"/>
    </source>
</evidence>